<dbReference type="PANTHER" id="PTHR42925">
    <property type="entry name" value="MULTIDRUG AND TOXIN EFFLUX PROTEIN MATE FAMILY"/>
    <property type="match status" value="1"/>
</dbReference>
<proteinExistence type="predicted"/>
<dbReference type="CDD" id="cd13134">
    <property type="entry name" value="MATE_like_8"/>
    <property type="match status" value="1"/>
</dbReference>
<feature type="transmembrane region" description="Helical" evidence="7">
    <location>
        <begin position="12"/>
        <end position="37"/>
    </location>
</feature>
<feature type="transmembrane region" description="Helical" evidence="7">
    <location>
        <begin position="256"/>
        <end position="273"/>
    </location>
</feature>
<dbReference type="InterPro" id="IPR047135">
    <property type="entry name" value="YsiQ"/>
</dbReference>
<protein>
    <submittedName>
        <fullName evidence="8">MATE family efflux transporter</fullName>
    </submittedName>
</protein>
<evidence type="ECO:0000256" key="4">
    <source>
        <dbReference type="ARBA" id="ARBA00022692"/>
    </source>
</evidence>
<evidence type="ECO:0000313" key="8">
    <source>
        <dbReference type="EMBL" id="GGB03536.1"/>
    </source>
</evidence>
<evidence type="ECO:0000256" key="1">
    <source>
        <dbReference type="ARBA" id="ARBA00004429"/>
    </source>
</evidence>
<evidence type="ECO:0000256" key="7">
    <source>
        <dbReference type="SAM" id="Phobius"/>
    </source>
</evidence>
<keyword evidence="9" id="KW-1185">Reference proteome</keyword>
<comment type="subcellular location">
    <subcellularLocation>
        <location evidence="1">Cell inner membrane</location>
        <topology evidence="1">Multi-pass membrane protein</topology>
    </subcellularLocation>
</comment>
<evidence type="ECO:0000256" key="3">
    <source>
        <dbReference type="ARBA" id="ARBA00022475"/>
    </source>
</evidence>
<evidence type="ECO:0000256" key="5">
    <source>
        <dbReference type="ARBA" id="ARBA00022989"/>
    </source>
</evidence>
<comment type="caution">
    <text evidence="8">The sequence shown here is derived from an EMBL/GenBank/DDBJ whole genome shotgun (WGS) entry which is preliminary data.</text>
</comment>
<gene>
    <name evidence="8" type="ORF">GCM10007414_16080</name>
</gene>
<dbReference type="InterPro" id="IPR048279">
    <property type="entry name" value="MdtK-like"/>
</dbReference>
<dbReference type="EMBL" id="BMDY01000008">
    <property type="protein sequence ID" value="GGB03536.1"/>
    <property type="molecule type" value="Genomic_DNA"/>
</dbReference>
<name>A0ABQ1I1M0_9ALTE</name>
<keyword evidence="2" id="KW-0813">Transport</keyword>
<dbReference type="NCBIfam" id="TIGR00797">
    <property type="entry name" value="matE"/>
    <property type="match status" value="1"/>
</dbReference>
<feature type="transmembrane region" description="Helical" evidence="7">
    <location>
        <begin position="279"/>
        <end position="297"/>
    </location>
</feature>
<evidence type="ECO:0000256" key="2">
    <source>
        <dbReference type="ARBA" id="ARBA00022448"/>
    </source>
</evidence>
<dbReference type="Proteomes" id="UP000651977">
    <property type="component" value="Unassembled WGS sequence"/>
</dbReference>
<feature type="transmembrane region" description="Helical" evidence="7">
    <location>
        <begin position="355"/>
        <end position="373"/>
    </location>
</feature>
<dbReference type="InterPro" id="IPR002528">
    <property type="entry name" value="MATE_fam"/>
</dbReference>
<dbReference type="PANTHER" id="PTHR42925:SF2">
    <property type="entry name" value="NA+ DRIVEN MULTIDRUG EFFLUX PUMP"/>
    <property type="match status" value="1"/>
</dbReference>
<feature type="transmembrane region" description="Helical" evidence="7">
    <location>
        <begin position="86"/>
        <end position="110"/>
    </location>
</feature>
<keyword evidence="4 7" id="KW-0812">Transmembrane</keyword>
<keyword evidence="3" id="KW-1003">Cell membrane</keyword>
<evidence type="ECO:0000256" key="6">
    <source>
        <dbReference type="ARBA" id="ARBA00023136"/>
    </source>
</evidence>
<feature type="transmembrane region" description="Helical" evidence="7">
    <location>
        <begin position="130"/>
        <end position="153"/>
    </location>
</feature>
<dbReference type="Pfam" id="PF01554">
    <property type="entry name" value="MatE"/>
    <property type="match status" value="2"/>
</dbReference>
<dbReference type="PIRSF" id="PIRSF006603">
    <property type="entry name" value="DinF"/>
    <property type="match status" value="1"/>
</dbReference>
<evidence type="ECO:0000313" key="9">
    <source>
        <dbReference type="Proteomes" id="UP000651977"/>
    </source>
</evidence>
<feature type="transmembrane region" description="Helical" evidence="7">
    <location>
        <begin position="317"/>
        <end position="335"/>
    </location>
</feature>
<feature type="transmembrane region" description="Helical" evidence="7">
    <location>
        <begin position="191"/>
        <end position="214"/>
    </location>
</feature>
<sequence>MSQVAVNKLDLFHLAWPILIEQLTGGVVVMADIYFLSLLGEEAAATAGLLMPYLLIGFFVLPMLSSGGTAAASQYYGAGKLDKVQPVFITNIVLLGVAGFAFSAFTLANFDNIALWLNFPEAMQVYAEQYLAIIGFCFGFHGLRCAYGSILAAKAMTQWNMLVSLLTNVLNIFLNATLFFGWFGLPRMGLPGIALSTVLSFVFAWLMVMAIVRFKAGVRLEFSRAMLPQMRAVLRPLLKISVPSAAEPANYTLQQIVVAGILASLGVLAVSSYTFVLRLLFVSMAVSASLAAAGQIIMSHHMGARNLDTVDATYMRCIRLAMSFAFINMLLFAWFYQPLIGIFSQDPQVQFYAKWLLIICIVMEPFRAINIVAGMALKAVGDGRFSASVGIVFIWGVVPVIYLCSISWQLGVIGAWACFALDEVLRGIINHWRWKTYKWHSMGIS</sequence>
<dbReference type="RefSeq" id="WP_055733575.1">
    <property type="nucleotide sequence ID" value="NZ_BMDY01000008.1"/>
</dbReference>
<keyword evidence="6 7" id="KW-0472">Membrane</keyword>
<organism evidence="8 9">
    <name type="scientific">Agarivorans gilvus</name>
    <dbReference type="NCBI Taxonomy" id="680279"/>
    <lineage>
        <taxon>Bacteria</taxon>
        <taxon>Pseudomonadati</taxon>
        <taxon>Pseudomonadota</taxon>
        <taxon>Gammaproteobacteria</taxon>
        <taxon>Alteromonadales</taxon>
        <taxon>Alteromonadaceae</taxon>
        <taxon>Agarivorans</taxon>
    </lineage>
</organism>
<feature type="transmembrane region" description="Helical" evidence="7">
    <location>
        <begin position="43"/>
        <end position="65"/>
    </location>
</feature>
<feature type="transmembrane region" description="Helical" evidence="7">
    <location>
        <begin position="165"/>
        <end position="185"/>
    </location>
</feature>
<keyword evidence="5 7" id="KW-1133">Transmembrane helix</keyword>
<feature type="transmembrane region" description="Helical" evidence="7">
    <location>
        <begin position="385"/>
        <end position="402"/>
    </location>
</feature>
<accession>A0ABQ1I1M0</accession>
<reference evidence="9" key="1">
    <citation type="journal article" date="2019" name="Int. J. Syst. Evol. Microbiol.">
        <title>The Global Catalogue of Microorganisms (GCM) 10K type strain sequencing project: providing services to taxonomists for standard genome sequencing and annotation.</title>
        <authorList>
            <consortium name="The Broad Institute Genomics Platform"/>
            <consortium name="The Broad Institute Genome Sequencing Center for Infectious Disease"/>
            <person name="Wu L."/>
            <person name="Ma J."/>
        </authorList>
    </citation>
    <scope>NUCLEOTIDE SEQUENCE [LARGE SCALE GENOMIC DNA]</scope>
    <source>
        <strain evidence="9">CGMCC 1.10131</strain>
    </source>
</reference>